<feature type="compositionally biased region" description="Pro residues" evidence="1">
    <location>
        <begin position="18"/>
        <end position="29"/>
    </location>
</feature>
<dbReference type="AlphaFoldDB" id="A0A699XM19"/>
<evidence type="ECO:0000256" key="1">
    <source>
        <dbReference type="SAM" id="MobiDB-lite"/>
    </source>
</evidence>
<dbReference type="EMBL" id="BKCJ011886371">
    <property type="protein sequence ID" value="GFD61072.1"/>
    <property type="molecule type" value="Genomic_DNA"/>
</dbReference>
<comment type="caution">
    <text evidence="2">The sequence shown here is derived from an EMBL/GenBank/DDBJ whole genome shotgun (WGS) entry which is preliminary data.</text>
</comment>
<reference evidence="2" key="1">
    <citation type="journal article" date="2019" name="Sci. Rep.">
        <title>Draft genome of Tanacetum cinerariifolium, the natural source of mosquito coil.</title>
        <authorList>
            <person name="Yamashiro T."/>
            <person name="Shiraishi A."/>
            <person name="Satake H."/>
            <person name="Nakayama K."/>
        </authorList>
    </citation>
    <scope>NUCLEOTIDE SEQUENCE</scope>
</reference>
<name>A0A699XM19_TANCI</name>
<feature type="region of interest" description="Disordered" evidence="1">
    <location>
        <begin position="1"/>
        <end position="49"/>
    </location>
</feature>
<protein>
    <submittedName>
        <fullName evidence="2">Uncharacterized protein</fullName>
    </submittedName>
</protein>
<feature type="compositionally biased region" description="Polar residues" evidence="1">
    <location>
        <begin position="1"/>
        <end position="10"/>
    </location>
</feature>
<feature type="non-terminal residue" evidence="2">
    <location>
        <position position="79"/>
    </location>
</feature>
<accession>A0A699XM19</accession>
<evidence type="ECO:0000313" key="2">
    <source>
        <dbReference type="EMBL" id="GFD61072.1"/>
    </source>
</evidence>
<feature type="non-terminal residue" evidence="2">
    <location>
        <position position="1"/>
    </location>
</feature>
<sequence>NSAPQTASSEHQTEPSAPETPTPPPPPPTTGHHMTTRSKAGVFKPVHKPNFVPSQRHGLCAALFAASDPRSYKAAAKQR</sequence>
<proteinExistence type="predicted"/>
<organism evidence="2">
    <name type="scientific">Tanacetum cinerariifolium</name>
    <name type="common">Dalmatian daisy</name>
    <name type="synonym">Chrysanthemum cinerariifolium</name>
    <dbReference type="NCBI Taxonomy" id="118510"/>
    <lineage>
        <taxon>Eukaryota</taxon>
        <taxon>Viridiplantae</taxon>
        <taxon>Streptophyta</taxon>
        <taxon>Embryophyta</taxon>
        <taxon>Tracheophyta</taxon>
        <taxon>Spermatophyta</taxon>
        <taxon>Magnoliopsida</taxon>
        <taxon>eudicotyledons</taxon>
        <taxon>Gunneridae</taxon>
        <taxon>Pentapetalae</taxon>
        <taxon>asterids</taxon>
        <taxon>campanulids</taxon>
        <taxon>Asterales</taxon>
        <taxon>Asteraceae</taxon>
        <taxon>Asteroideae</taxon>
        <taxon>Anthemideae</taxon>
        <taxon>Anthemidinae</taxon>
        <taxon>Tanacetum</taxon>
    </lineage>
</organism>
<gene>
    <name evidence="2" type="ORF">Tci_933041</name>
</gene>